<proteinExistence type="inferred from homology"/>
<dbReference type="Gene3D" id="3.30.70.360">
    <property type="match status" value="1"/>
</dbReference>
<comment type="similarity">
    <text evidence="1">Belongs to the peptidase M20 family.</text>
</comment>
<feature type="binding site" evidence="3">
    <location>
        <position position="379"/>
    </location>
    <ligand>
        <name>Zn(2+)</name>
        <dbReference type="ChEBI" id="CHEBI:29105"/>
        <label>2</label>
    </ligand>
</feature>
<dbReference type="InterPro" id="IPR010158">
    <property type="entry name" value="Amidase_Cbmase"/>
</dbReference>
<sequence>MKKVNAERLWQMLMEMAKIGATDKGGNTRLALTDEDVAGRALLIEWAKKINLSCHYDEIGNLILRRSGRNETALPIVMGSHLDTQPKGGRFDGIYGVLAGMEVLQRLAEENVTTYHPLELIVWMNEEGARFTPAMMGSAVFTGTLAKQVAYENKDKQDISVYSELVRTGQLGELSLARPFQGYYEVHIEQGPVLETNQVAIGVVTGGQAILWLDIQTKGKAAHAGTTPMNVRKDTMVGVATMIATLEQLILEKFPEGLITFGELQVENSSRNTIPAEINWTIDLRHPNDALLAEMETEVRKTLQLIASEKSLEISISQHWLSPATYFDEACVETVQTAVDKLGYSNQQIVSGAGHDAINLATHCPTTMIFIPCINGLSHNEAEDIYLQDAAQGADVLLNAILNYDAMQAQKNIKQHSLAV</sequence>
<evidence type="ECO:0000256" key="2">
    <source>
        <dbReference type="ARBA" id="ARBA00022801"/>
    </source>
</evidence>
<feature type="binding site" evidence="3">
    <location>
        <position position="81"/>
    </location>
    <ligand>
        <name>Zn(2+)</name>
        <dbReference type="ChEBI" id="CHEBI:29105"/>
        <label>1</label>
    </ligand>
</feature>
<dbReference type="PIRSF" id="PIRSF001235">
    <property type="entry name" value="Amidase_carbamoylase"/>
    <property type="match status" value="1"/>
</dbReference>
<feature type="binding site" evidence="3">
    <location>
        <position position="92"/>
    </location>
    <ligand>
        <name>Zn(2+)</name>
        <dbReference type="ChEBI" id="CHEBI:29105"/>
        <label>2</label>
    </ligand>
</feature>
<evidence type="ECO:0000313" key="4">
    <source>
        <dbReference type="EMBL" id="EOQ70551.1"/>
    </source>
</evidence>
<dbReference type="CDD" id="cd03884">
    <property type="entry name" value="M20_bAS"/>
    <property type="match status" value="1"/>
</dbReference>
<feature type="binding site" evidence="3">
    <location>
        <position position="92"/>
    </location>
    <ligand>
        <name>Zn(2+)</name>
        <dbReference type="ChEBI" id="CHEBI:29105"/>
        <label>1</label>
    </ligand>
</feature>
<protein>
    <recommendedName>
        <fullName evidence="6">Peptidase M20 dimerisation domain-containing protein</fullName>
    </recommendedName>
</protein>
<reference evidence="4 5" key="1">
    <citation type="submission" date="2013-02" db="EMBL/GenBank/DDBJ databases">
        <title>The Genome Sequence of Acinetobacter sp. ANC 4050.</title>
        <authorList>
            <consortium name="The Broad Institute Genome Sequencing Platform"/>
            <consortium name="The Broad Institute Genome Sequencing Center for Infectious Disease"/>
            <person name="Cerqueira G."/>
            <person name="Feldgarden M."/>
            <person name="Courvalin P."/>
            <person name="Perichon B."/>
            <person name="Grillot-Courvalin C."/>
            <person name="Clermont D."/>
            <person name="Rocha E."/>
            <person name="Yoon E.-J."/>
            <person name="Nemec A."/>
            <person name="Walker B."/>
            <person name="Young S.K."/>
            <person name="Zeng Q."/>
            <person name="Gargeya S."/>
            <person name="Fitzgerald M."/>
            <person name="Haas B."/>
            <person name="Abouelleil A."/>
            <person name="Alvarado L."/>
            <person name="Arachchi H.M."/>
            <person name="Berlin A.M."/>
            <person name="Chapman S.B."/>
            <person name="Dewar J."/>
            <person name="Goldberg J."/>
            <person name="Griggs A."/>
            <person name="Gujja S."/>
            <person name="Hansen M."/>
            <person name="Howarth C."/>
            <person name="Imamovic A."/>
            <person name="Larimer J."/>
            <person name="McCowan C."/>
            <person name="Murphy C."/>
            <person name="Neiman D."/>
            <person name="Pearson M."/>
            <person name="Priest M."/>
            <person name="Roberts A."/>
            <person name="Saif S."/>
            <person name="Shea T."/>
            <person name="Sisk P."/>
            <person name="Sykes S."/>
            <person name="Wortman J."/>
            <person name="Nusbaum C."/>
            <person name="Birren B."/>
        </authorList>
    </citation>
    <scope>NUCLEOTIDE SEQUENCE [LARGE SCALE GENOMIC DNA]</scope>
    <source>
        <strain evidence="4 5">ANC 4050</strain>
    </source>
</reference>
<dbReference type="Pfam" id="PF01546">
    <property type="entry name" value="Peptidase_M20"/>
    <property type="match status" value="1"/>
</dbReference>
<dbReference type="NCBIfam" id="NF006771">
    <property type="entry name" value="PRK09290.1-5"/>
    <property type="match status" value="1"/>
</dbReference>
<dbReference type="PANTHER" id="PTHR32494:SF5">
    <property type="entry name" value="ALLANTOATE AMIDOHYDROLASE"/>
    <property type="match status" value="1"/>
</dbReference>
<dbReference type="PATRIC" id="fig|1217691.3.peg.832"/>
<dbReference type="PANTHER" id="PTHR32494">
    <property type="entry name" value="ALLANTOATE DEIMINASE-RELATED"/>
    <property type="match status" value="1"/>
</dbReference>
<feature type="binding site" evidence="3">
    <location>
        <position position="127"/>
    </location>
    <ligand>
        <name>Zn(2+)</name>
        <dbReference type="ChEBI" id="CHEBI:29105"/>
        <label>2</label>
    </ligand>
</feature>
<keyword evidence="2" id="KW-0378">Hydrolase</keyword>
<accession>R8YN87</accession>
<keyword evidence="3" id="KW-0862">Zinc</keyword>
<dbReference type="HOGENOM" id="CLU_024588_2_1_6"/>
<dbReference type="InterPro" id="IPR002933">
    <property type="entry name" value="Peptidase_M20"/>
</dbReference>
<dbReference type="GO" id="GO:0046872">
    <property type="term" value="F:metal ion binding"/>
    <property type="evidence" value="ECO:0007669"/>
    <property type="project" value="UniProtKB-KW"/>
</dbReference>
<organism evidence="4 5">
    <name type="scientific">Acinetobacter pittii ANC 4050</name>
    <dbReference type="NCBI Taxonomy" id="1217691"/>
    <lineage>
        <taxon>Bacteria</taxon>
        <taxon>Pseudomonadati</taxon>
        <taxon>Pseudomonadota</taxon>
        <taxon>Gammaproteobacteria</taxon>
        <taxon>Moraxellales</taxon>
        <taxon>Moraxellaceae</taxon>
        <taxon>Acinetobacter</taxon>
        <taxon>Acinetobacter calcoaceticus/baumannii complex</taxon>
    </lineage>
</organism>
<dbReference type="GO" id="GO:0016813">
    <property type="term" value="F:hydrolase activity, acting on carbon-nitrogen (but not peptide) bonds, in linear amidines"/>
    <property type="evidence" value="ECO:0007669"/>
    <property type="project" value="InterPro"/>
</dbReference>
<gene>
    <name evidence="4" type="ORF">F931_00842</name>
</gene>
<dbReference type="Proteomes" id="UP000014024">
    <property type="component" value="Unassembled WGS sequence"/>
</dbReference>
<keyword evidence="3" id="KW-0479">Metal-binding</keyword>
<evidence type="ECO:0000313" key="5">
    <source>
        <dbReference type="Proteomes" id="UP000014024"/>
    </source>
</evidence>
<dbReference type="NCBIfam" id="TIGR01879">
    <property type="entry name" value="hydantase"/>
    <property type="match status" value="1"/>
</dbReference>
<evidence type="ECO:0008006" key="6">
    <source>
        <dbReference type="Google" id="ProtNLM"/>
    </source>
</evidence>
<evidence type="ECO:0000256" key="3">
    <source>
        <dbReference type="PIRSR" id="PIRSR001235-1"/>
    </source>
</evidence>
<dbReference type="EMBL" id="APQM01000003">
    <property type="protein sequence ID" value="EOQ70551.1"/>
    <property type="molecule type" value="Genomic_DNA"/>
</dbReference>
<feature type="binding site" evidence="3">
    <location>
        <position position="187"/>
    </location>
    <ligand>
        <name>Zn(2+)</name>
        <dbReference type="ChEBI" id="CHEBI:29105"/>
        <label>1</label>
    </ligand>
</feature>
<dbReference type="AlphaFoldDB" id="R8YN87"/>
<dbReference type="Gene3D" id="3.40.630.10">
    <property type="entry name" value="Zn peptidases"/>
    <property type="match status" value="1"/>
</dbReference>
<name>R8YN87_ACIPI</name>
<dbReference type="OrthoDB" id="9808195at2"/>
<evidence type="ECO:0000256" key="1">
    <source>
        <dbReference type="ARBA" id="ARBA00006153"/>
    </source>
</evidence>
<dbReference type="NCBIfam" id="NF006769">
    <property type="entry name" value="PRK09290.1-3"/>
    <property type="match status" value="1"/>
</dbReference>
<dbReference type="InterPro" id="IPR036264">
    <property type="entry name" value="Bact_exopeptidase_dim_dom"/>
</dbReference>
<comment type="cofactor">
    <cofactor evidence="3">
        <name>Zn(2+)</name>
        <dbReference type="ChEBI" id="CHEBI:29105"/>
    </cofactor>
    <text evidence="3">Binds 2 Zn(2+) ions per subunit.</text>
</comment>
<dbReference type="SUPFAM" id="SSF55031">
    <property type="entry name" value="Bacterial exopeptidase dimerisation domain"/>
    <property type="match status" value="1"/>
</dbReference>
<dbReference type="SUPFAM" id="SSF53187">
    <property type="entry name" value="Zn-dependent exopeptidases"/>
    <property type="match status" value="1"/>
</dbReference>
<comment type="caution">
    <text evidence="4">The sequence shown here is derived from an EMBL/GenBank/DDBJ whole genome shotgun (WGS) entry which is preliminary data.</text>
</comment>
<dbReference type="RefSeq" id="WP_016140912.1">
    <property type="nucleotide sequence ID" value="NZ_KB976987.1"/>
</dbReference>